<reference evidence="4" key="1">
    <citation type="submission" date="2019-04" db="EMBL/GenBank/DDBJ databases">
        <title>Friends and foes A comparative genomics study of 23 Aspergillus species from section Flavi.</title>
        <authorList>
            <consortium name="DOE Joint Genome Institute"/>
            <person name="Kjaerbolling I."/>
            <person name="Vesth T."/>
            <person name="Frisvad J.C."/>
            <person name="Nybo J.L."/>
            <person name="Theobald S."/>
            <person name="Kildgaard S."/>
            <person name="Isbrandt T."/>
            <person name="Kuo A."/>
            <person name="Sato A."/>
            <person name="Lyhne E.K."/>
            <person name="Kogle M.E."/>
            <person name="Wiebenga A."/>
            <person name="Kun R.S."/>
            <person name="Lubbers R.J."/>
            <person name="Makela M.R."/>
            <person name="Barry K."/>
            <person name="Chovatia M."/>
            <person name="Clum A."/>
            <person name="Daum C."/>
            <person name="Haridas S."/>
            <person name="He G."/>
            <person name="LaButti K."/>
            <person name="Lipzen A."/>
            <person name="Mondo S."/>
            <person name="Riley R."/>
            <person name="Salamov A."/>
            <person name="Simmons B.A."/>
            <person name="Magnuson J.K."/>
            <person name="Henrissat B."/>
            <person name="Mortensen U.H."/>
            <person name="Larsen T.O."/>
            <person name="Devries R.P."/>
            <person name="Grigoriev I.V."/>
            <person name="Machida M."/>
            <person name="Baker S.E."/>
            <person name="Andersen M.R."/>
        </authorList>
    </citation>
    <scope>NUCLEOTIDE SEQUENCE</scope>
    <source>
        <strain evidence="4">CBS 117612</strain>
    </source>
</reference>
<feature type="signal peptide" evidence="1">
    <location>
        <begin position="1"/>
        <end position="19"/>
    </location>
</feature>
<proteinExistence type="predicted"/>
<feature type="domain" description="Glutaminase A central" evidence="2">
    <location>
        <begin position="342"/>
        <end position="686"/>
    </location>
</feature>
<dbReference type="InterPro" id="IPR033433">
    <property type="entry name" value="GtaA_N"/>
</dbReference>
<evidence type="ECO:0000259" key="3">
    <source>
        <dbReference type="Pfam" id="PF17168"/>
    </source>
</evidence>
<protein>
    <recommendedName>
        <fullName evidence="5">Glutaminase GtaA</fullName>
    </recommendedName>
</protein>
<dbReference type="OrthoDB" id="431715at2759"/>
<dbReference type="EMBL" id="ML737374">
    <property type="protein sequence ID" value="KAE8334153.1"/>
    <property type="molecule type" value="Genomic_DNA"/>
</dbReference>
<sequence length="698" mass="77290">MHFLSFGLPLVNLVSYVTAASTFSPSRPPALPLAVKSPYLSTWLPAGTKDSNSGHLAGQWPTFWPGQINGWAGQIRVDGSTYTWMGGVPDTPTVNQTSYEYTSTSSVFTMRVGDMVEMKIIFLSPITPNDLRRQSLIFSYLNVEVEAIDGNPHDIQVYSDISAEWVSGNRNSIVQWDYGVTDNGVAYHKVYRQTQHLLSEINDQAEWGEWYWATEDVDGLTYQSGPDIDVRGAFAETGRLANSNDNAYRSISTNWPVFAFSRDLGLVKTSASTLFSIGLAQDSAIYYSGKAEGLGLMPSLWKSYFRSATDALDFFHHDYSAVTTLSKKLDSQIAKDSIEAAGQDYLTITSLTVRQVFAAVQLTGTPEEPYIFMKEISSNGNMNTVDVLFPAHPVFLYTNPELLKLLLKPIFEIQENGKYPNTFAMHDIGTHYPNATGHPDGKDENMPLEECGNMIIMALAYAMKAEDNDYLLQHYPILKNWTTYLVQDALYPASQISTDDFAGPMANQTNLALKGIIGIQAMAVISDRTAHPNDASNYSRIADDYIAKWQTLSIAHNANPPHTMLSYGANETHGLLYNLFTDRELGLNLVPQSVFDMQSTFYPTVNGKFGVPLDTRHSYTKADWELFAAAVASAETRDMFHKALVAWINETPTNHAFTDLYDTSTGDYPGVTFIARPVMGGAFALLVLEGGLVSNVCF</sequence>
<feature type="domain" description="Glutaminase A N-terminal" evidence="3">
    <location>
        <begin position="104"/>
        <end position="336"/>
    </location>
</feature>
<dbReference type="Pfam" id="PF17168">
    <property type="entry name" value="DUF5127"/>
    <property type="match status" value="1"/>
</dbReference>
<gene>
    <name evidence="4" type="ORF">BDV24DRAFT_170496</name>
</gene>
<dbReference type="PANTHER" id="PTHR31987">
    <property type="entry name" value="GLUTAMINASE A-RELATED"/>
    <property type="match status" value="1"/>
</dbReference>
<evidence type="ECO:0000313" key="4">
    <source>
        <dbReference type="EMBL" id="KAE8334153.1"/>
    </source>
</evidence>
<evidence type="ECO:0000256" key="1">
    <source>
        <dbReference type="SAM" id="SignalP"/>
    </source>
</evidence>
<dbReference type="InterPro" id="IPR032514">
    <property type="entry name" value="GtaA_central"/>
</dbReference>
<dbReference type="PANTHER" id="PTHR31987:SF1">
    <property type="entry name" value="GLUTAMINASE A"/>
    <property type="match status" value="1"/>
</dbReference>
<dbReference type="Pfam" id="PF16335">
    <property type="entry name" value="GtaA_6_Hairpin"/>
    <property type="match status" value="1"/>
</dbReference>
<dbReference type="InterPro" id="IPR052743">
    <property type="entry name" value="Glutaminase_GtaA"/>
</dbReference>
<evidence type="ECO:0000259" key="2">
    <source>
        <dbReference type="Pfam" id="PF16335"/>
    </source>
</evidence>
<feature type="chain" id="PRO_5024881229" description="Glutaminase GtaA" evidence="1">
    <location>
        <begin position="20"/>
        <end position="698"/>
    </location>
</feature>
<dbReference type="Proteomes" id="UP000325558">
    <property type="component" value="Unassembled WGS sequence"/>
</dbReference>
<organism evidence="4">
    <name type="scientific">Aspergillus arachidicola</name>
    <dbReference type="NCBI Taxonomy" id="656916"/>
    <lineage>
        <taxon>Eukaryota</taxon>
        <taxon>Fungi</taxon>
        <taxon>Dikarya</taxon>
        <taxon>Ascomycota</taxon>
        <taxon>Pezizomycotina</taxon>
        <taxon>Eurotiomycetes</taxon>
        <taxon>Eurotiomycetidae</taxon>
        <taxon>Eurotiales</taxon>
        <taxon>Aspergillaceae</taxon>
        <taxon>Aspergillus</taxon>
        <taxon>Aspergillus subgen. Circumdati</taxon>
    </lineage>
</organism>
<accession>A0A5N6XN51</accession>
<keyword evidence="1" id="KW-0732">Signal</keyword>
<name>A0A5N6XN51_9EURO</name>
<dbReference type="AlphaFoldDB" id="A0A5N6XN51"/>
<evidence type="ECO:0008006" key="5">
    <source>
        <dbReference type="Google" id="ProtNLM"/>
    </source>
</evidence>